<dbReference type="Proteomes" id="UP000028089">
    <property type="component" value="Unassembled WGS sequence"/>
</dbReference>
<dbReference type="AlphaFoldDB" id="A0A081PQJ9"/>
<dbReference type="EMBL" id="JPFZ01000009">
    <property type="protein sequence ID" value="KEQ48202.1"/>
    <property type="molecule type" value="Genomic_DNA"/>
</dbReference>
<dbReference type="RefSeq" id="WP_000721122.1">
    <property type="nucleotide sequence ID" value="NZ_CAMHWI010000001.1"/>
</dbReference>
<gene>
    <name evidence="6" type="ORF">D8788_06585</name>
    <name evidence="5" type="ORF">HMPREF3228_00762</name>
    <name evidence="2" type="ORF">SK1126_0875</name>
    <name evidence="3" type="ORF">SK578_1010</name>
    <name evidence="4" type="ORF">SK608_1297</name>
</gene>
<evidence type="ECO:0000313" key="7">
    <source>
        <dbReference type="Proteomes" id="UP000028022"/>
    </source>
</evidence>
<evidence type="ECO:0000313" key="3">
    <source>
        <dbReference type="EMBL" id="KEQ44914.1"/>
    </source>
</evidence>
<reference evidence="6 11" key="3">
    <citation type="submission" date="2018-11" db="EMBL/GenBank/DDBJ databases">
        <title>Species Designations Belie Phenotypic and Genotypic Heterogeneity in Oral Streptococci.</title>
        <authorList>
            <person name="Velsko I."/>
        </authorList>
    </citation>
    <scope>NUCLEOTIDE SEQUENCE [LARGE SCALE GENOMIC DNA]</scope>
    <source>
        <strain evidence="6 11">BCC22</strain>
    </source>
</reference>
<sequence length="166" mass="18915">MKKIIYIALIFVAGMLAIFFFGKQMITKENTNKPTLELIVYTLSSSDTEKWNKVKQVETEEATYIITVKEVASSEEVFSNIIANGAAAGFGVREEEVKQFNNNLGDTIEDSKHNKLIGIEFFTFSNADEGFVVANFDYGSEELNSQKKDMKELYKKIYESFKEKNK</sequence>
<dbReference type="PATRIC" id="fig|28037.231.peg.756"/>
<evidence type="ECO:0000313" key="4">
    <source>
        <dbReference type="EMBL" id="KEQ48202.1"/>
    </source>
</evidence>
<dbReference type="EMBL" id="JPFT01000005">
    <property type="protein sequence ID" value="KEQ32972.1"/>
    <property type="molecule type" value="Genomic_DNA"/>
</dbReference>
<dbReference type="EMBL" id="JPFY01000013">
    <property type="protein sequence ID" value="KEQ44914.1"/>
    <property type="molecule type" value="Genomic_DNA"/>
</dbReference>
<proteinExistence type="predicted"/>
<feature type="transmembrane region" description="Helical" evidence="1">
    <location>
        <begin position="6"/>
        <end position="22"/>
    </location>
</feature>
<reference evidence="5 10" key="2">
    <citation type="submission" date="2016-01" db="EMBL/GenBank/DDBJ databases">
        <authorList>
            <person name="Oliw E.H."/>
        </authorList>
    </citation>
    <scope>NUCLEOTIDE SEQUENCE [LARGE SCALE GENOMIC DNA]</scope>
    <source>
        <strain evidence="5 10">CMW7705B</strain>
    </source>
</reference>
<organism evidence="2 9">
    <name type="scientific">Streptococcus mitis</name>
    <dbReference type="NCBI Taxonomy" id="28037"/>
    <lineage>
        <taxon>Bacteria</taxon>
        <taxon>Bacillati</taxon>
        <taxon>Bacillota</taxon>
        <taxon>Bacilli</taxon>
        <taxon>Lactobacillales</taxon>
        <taxon>Streptococcaceae</taxon>
        <taxon>Streptococcus</taxon>
        <taxon>Streptococcus mitis group</taxon>
    </lineage>
</organism>
<protein>
    <submittedName>
        <fullName evidence="2">Uncharacterized protein</fullName>
    </submittedName>
</protein>
<dbReference type="Proteomes" id="UP000028093">
    <property type="component" value="Unassembled WGS sequence"/>
</dbReference>
<evidence type="ECO:0000313" key="8">
    <source>
        <dbReference type="Proteomes" id="UP000028089"/>
    </source>
</evidence>
<dbReference type="Proteomes" id="UP000271520">
    <property type="component" value="Unassembled WGS sequence"/>
</dbReference>
<accession>A0A081PQJ9</accession>
<dbReference type="Proteomes" id="UP000028022">
    <property type="component" value="Unassembled WGS sequence"/>
</dbReference>
<evidence type="ECO:0000313" key="5">
    <source>
        <dbReference type="EMBL" id="KXA61384.1"/>
    </source>
</evidence>
<evidence type="ECO:0000256" key="1">
    <source>
        <dbReference type="SAM" id="Phobius"/>
    </source>
</evidence>
<evidence type="ECO:0000313" key="9">
    <source>
        <dbReference type="Proteomes" id="UP000028093"/>
    </source>
</evidence>
<reference evidence="7 8" key="1">
    <citation type="submission" date="2014-05" db="EMBL/GenBank/DDBJ databases">
        <authorList>
            <person name="Daugherty S.C."/>
            <person name="Tallon L.J."/>
            <person name="Sadzewicz L."/>
            <person name="Kilian M."/>
            <person name="Tettelin H."/>
        </authorList>
    </citation>
    <scope>NUCLEOTIDE SEQUENCE [LARGE SCALE GENOMIC DNA]</scope>
    <source>
        <strain evidence="2 9">SK1126</strain>
        <strain evidence="3 8">SK578</strain>
        <strain evidence="4 7">SK608</strain>
    </source>
</reference>
<dbReference type="Proteomes" id="UP000070065">
    <property type="component" value="Unassembled WGS sequence"/>
</dbReference>
<keyword evidence="1" id="KW-1133">Transmembrane helix</keyword>
<keyword evidence="1" id="KW-0812">Transmembrane</keyword>
<keyword evidence="1" id="KW-0472">Membrane</keyword>
<dbReference type="EMBL" id="LRQR01000048">
    <property type="protein sequence ID" value="KXA61384.1"/>
    <property type="molecule type" value="Genomic_DNA"/>
</dbReference>
<evidence type="ECO:0000313" key="2">
    <source>
        <dbReference type="EMBL" id="KEQ32972.1"/>
    </source>
</evidence>
<comment type="caution">
    <text evidence="2">The sequence shown here is derived from an EMBL/GenBank/DDBJ whole genome shotgun (WGS) entry which is preliminary data.</text>
</comment>
<dbReference type="EMBL" id="RJPW01000009">
    <property type="protein sequence ID" value="RSJ92297.1"/>
    <property type="molecule type" value="Genomic_DNA"/>
</dbReference>
<name>A0A081PQJ9_STRMT</name>
<evidence type="ECO:0000313" key="6">
    <source>
        <dbReference type="EMBL" id="RSJ92297.1"/>
    </source>
</evidence>
<evidence type="ECO:0000313" key="11">
    <source>
        <dbReference type="Proteomes" id="UP000271520"/>
    </source>
</evidence>
<evidence type="ECO:0000313" key="10">
    <source>
        <dbReference type="Proteomes" id="UP000070065"/>
    </source>
</evidence>